<evidence type="ECO:0000313" key="2">
    <source>
        <dbReference type="EMBL" id="KIC71005.1"/>
    </source>
</evidence>
<feature type="transmembrane region" description="Helical" evidence="1">
    <location>
        <begin position="42"/>
        <end position="67"/>
    </location>
</feature>
<comment type="caution">
    <text evidence="2">The sequence shown here is derived from an EMBL/GenBank/DDBJ whole genome shotgun (WGS) entry which is preliminary data.</text>
</comment>
<dbReference type="EMBL" id="JSAN01000123">
    <property type="protein sequence ID" value="KIC71005.1"/>
    <property type="molecule type" value="Genomic_DNA"/>
</dbReference>
<protein>
    <submittedName>
        <fullName evidence="2">Uncharacterized protein</fullName>
    </submittedName>
</protein>
<sequence>MEKIKSLLDLTNISSQRILEKIGLLKYNYEKLYYSKGDYSKLLYLFIFKIFLFVKINILKQFFYLFYNFHF</sequence>
<dbReference type="Proteomes" id="UP000031465">
    <property type="component" value="Unassembled WGS sequence"/>
</dbReference>
<organism evidence="2 3">
    <name type="scientific">Candidatus Protochlamydia amoebophila</name>
    <dbReference type="NCBI Taxonomy" id="362787"/>
    <lineage>
        <taxon>Bacteria</taxon>
        <taxon>Pseudomonadati</taxon>
        <taxon>Chlamydiota</taxon>
        <taxon>Chlamydiia</taxon>
        <taxon>Parachlamydiales</taxon>
        <taxon>Parachlamydiaceae</taxon>
        <taxon>Candidatus Protochlamydia</taxon>
    </lineage>
</organism>
<accession>A0A0C1JHW8</accession>
<evidence type="ECO:0000313" key="3">
    <source>
        <dbReference type="Proteomes" id="UP000031465"/>
    </source>
</evidence>
<dbReference type="PATRIC" id="fig|362787.3.peg.1802"/>
<keyword evidence="1" id="KW-0472">Membrane</keyword>
<evidence type="ECO:0000256" key="1">
    <source>
        <dbReference type="SAM" id="Phobius"/>
    </source>
</evidence>
<gene>
    <name evidence="2" type="ORF">DB44_FA00060</name>
</gene>
<keyword evidence="1" id="KW-0812">Transmembrane</keyword>
<keyword evidence="1" id="KW-1133">Transmembrane helix</keyword>
<dbReference type="AlphaFoldDB" id="A0A0C1JHW8"/>
<name>A0A0C1JHW8_9BACT</name>
<reference evidence="2 3" key="1">
    <citation type="journal article" date="2014" name="Mol. Biol. Evol.">
        <title>Massive expansion of Ubiquitination-related gene families within the Chlamydiae.</title>
        <authorList>
            <person name="Domman D."/>
            <person name="Collingro A."/>
            <person name="Lagkouvardos I."/>
            <person name="Gehre L."/>
            <person name="Weinmaier T."/>
            <person name="Rattei T."/>
            <person name="Subtil A."/>
            <person name="Horn M."/>
        </authorList>
    </citation>
    <scope>NUCLEOTIDE SEQUENCE [LARGE SCALE GENOMIC DNA]</scope>
    <source>
        <strain evidence="2 3">EI2</strain>
    </source>
</reference>
<proteinExistence type="predicted"/>